<dbReference type="Gene3D" id="1.10.30.50">
    <property type="match status" value="1"/>
</dbReference>
<protein>
    <submittedName>
        <fullName evidence="2">HNH endonuclease domain-containing protein</fullName>
    </submittedName>
</protein>
<accession>A0ABW1LBW9</accession>
<name>A0ABW1LBW9_9BACL</name>
<keyword evidence="2" id="KW-0255">Endonuclease</keyword>
<keyword evidence="2" id="KW-0540">Nuclease</keyword>
<dbReference type="RefSeq" id="WP_377735404.1">
    <property type="nucleotide sequence ID" value="NZ_JBHSRI010000025.1"/>
</dbReference>
<evidence type="ECO:0000313" key="3">
    <source>
        <dbReference type="Proteomes" id="UP001596170"/>
    </source>
</evidence>
<evidence type="ECO:0000313" key="2">
    <source>
        <dbReference type="EMBL" id="MFC6040836.1"/>
    </source>
</evidence>
<keyword evidence="3" id="KW-1185">Reference proteome</keyword>
<comment type="caution">
    <text evidence="2">The sequence shown here is derived from an EMBL/GenBank/DDBJ whole genome shotgun (WGS) entry which is preliminary data.</text>
</comment>
<sequence>MIIMTQGWKLKEGTASYHHVSEDQLWSIIMKTLSSQSIKTTSYKFALLRAILENLYKTNEVLEVSFGQLAESFAKLYWNLVIRNGYSQGHQAQIEKELKDFQLEFLIPSGVSFDLLQEIRQHELIKRIESKVIAKYVVGALFSDTEGLVYGFSKKQRKLTITASCYEFLLKYQTNIFKLINYELAKFLQKKNPDLTQGILLEEIENITQRESLQQFQKMIVAHSGSTCFYTDRPLQVAKRAIAVDHFVPWSFVHSDELWNFVLTSSALNSSKGSKLPAERYLNKLDERNQLFKKTGDVYVKQYMETYDFYQFVKLYEYAELNGFEKGWAP</sequence>
<gene>
    <name evidence="2" type="ORF">ACFPYN_15525</name>
</gene>
<organism evidence="2 3">
    <name type="scientific">Paenisporosarcina macmurdoensis</name>
    <dbReference type="NCBI Taxonomy" id="212659"/>
    <lineage>
        <taxon>Bacteria</taxon>
        <taxon>Bacillati</taxon>
        <taxon>Bacillota</taxon>
        <taxon>Bacilli</taxon>
        <taxon>Bacillales</taxon>
        <taxon>Caryophanaceae</taxon>
        <taxon>Paenisporosarcina</taxon>
    </lineage>
</organism>
<dbReference type="EMBL" id="JBHSRI010000025">
    <property type="protein sequence ID" value="MFC6040836.1"/>
    <property type="molecule type" value="Genomic_DNA"/>
</dbReference>
<proteinExistence type="predicted"/>
<dbReference type="Proteomes" id="UP001596170">
    <property type="component" value="Unassembled WGS sequence"/>
</dbReference>
<feature type="domain" description="HNH nuclease" evidence="1">
    <location>
        <begin position="228"/>
        <end position="277"/>
    </location>
</feature>
<dbReference type="InterPro" id="IPR003615">
    <property type="entry name" value="HNH_nuc"/>
</dbReference>
<dbReference type="GO" id="GO:0004519">
    <property type="term" value="F:endonuclease activity"/>
    <property type="evidence" value="ECO:0007669"/>
    <property type="project" value="UniProtKB-KW"/>
</dbReference>
<keyword evidence="2" id="KW-0378">Hydrolase</keyword>
<dbReference type="Pfam" id="PF13395">
    <property type="entry name" value="HNH_4"/>
    <property type="match status" value="1"/>
</dbReference>
<reference evidence="3" key="1">
    <citation type="journal article" date="2019" name="Int. J. Syst. Evol. Microbiol.">
        <title>The Global Catalogue of Microorganisms (GCM) 10K type strain sequencing project: providing services to taxonomists for standard genome sequencing and annotation.</title>
        <authorList>
            <consortium name="The Broad Institute Genomics Platform"/>
            <consortium name="The Broad Institute Genome Sequencing Center for Infectious Disease"/>
            <person name="Wu L."/>
            <person name="Ma J."/>
        </authorList>
    </citation>
    <scope>NUCLEOTIDE SEQUENCE [LARGE SCALE GENOMIC DNA]</scope>
    <source>
        <strain evidence="3">CCUG 54527</strain>
    </source>
</reference>
<evidence type="ECO:0000259" key="1">
    <source>
        <dbReference type="Pfam" id="PF13395"/>
    </source>
</evidence>